<keyword evidence="3" id="KW-0472">Membrane</keyword>
<feature type="transmembrane region" description="Helical" evidence="3">
    <location>
        <begin position="931"/>
        <end position="954"/>
    </location>
</feature>
<evidence type="ECO:0000256" key="2">
    <source>
        <dbReference type="ARBA" id="ARBA00022801"/>
    </source>
</evidence>
<dbReference type="InterPro" id="IPR050288">
    <property type="entry name" value="Cellulose_deg_GH3"/>
</dbReference>
<evidence type="ECO:0000256" key="1">
    <source>
        <dbReference type="ARBA" id="ARBA00005336"/>
    </source>
</evidence>
<dbReference type="InterPro" id="IPR017853">
    <property type="entry name" value="GH"/>
</dbReference>
<dbReference type="InterPro" id="IPR036962">
    <property type="entry name" value="Glyco_hydro_3_N_sf"/>
</dbReference>
<evidence type="ECO:0000256" key="3">
    <source>
        <dbReference type="SAM" id="Phobius"/>
    </source>
</evidence>
<dbReference type="Gene3D" id="2.60.40.10">
    <property type="entry name" value="Immunoglobulins"/>
    <property type="match status" value="1"/>
</dbReference>
<dbReference type="Pfam" id="PF01915">
    <property type="entry name" value="Glyco_hydro_3_C"/>
    <property type="match status" value="1"/>
</dbReference>
<evidence type="ECO:0000313" key="5">
    <source>
        <dbReference type="EMBL" id="GAA3667584.1"/>
    </source>
</evidence>
<evidence type="ECO:0000259" key="4">
    <source>
        <dbReference type="SMART" id="SM01217"/>
    </source>
</evidence>
<sequence>MSTVNAAQRPSRRAGKKPLRLWAAVVVYIVAAVLVVALVVGNYFASRYFDLISLYLGQQTQTVVEAEGEETQHYVSDFDSDADRQAYLEQVSTDISREGITLLENDGALPLAAGARISVLGQDAVDPVYGGGGAGSIDPSLAVTLGEGLDQAGFEVNPVLWDFYESGPGADFRKTTPDVYGEGAYAVNEVPRALYTDDVVGSFGDYADAAVVVIGRSGGETADLASTSGESGVAYLQLDPDERDMIELATENFDDVIVVLNTSNPLELGFLEEYPISAAVWVGSLGQHGATAVGEALSGVVNPSGALVDTYAYDSLGAPAMANLGSYAITNSDVPMGDTYLAYAEGIYVGYAYYETRYEDVVLGAESADAFDYASEVQYPFGHGDSYTTFAWSGYSVEEHGDAFTVGVDVVNTGETAGKDIVQVYLQSPYTDYDREHRIEKAAVELAGYAKTGLLEPGESATVQIEVPRELMKAYDAYGAGTYILDAGDYYLTAADDAHAAADNILAAKGRSTADGMTSDGDADFAHRMTVEDLDVSTYAVSAETGAAITNQFESSDVRTWDDSFSYLSRSDWTGTWPTTYQDGSWEAPEAFVGALAIPDSQDGEAEAPVFGTVAPAYGELNAAMLIGEEYDSPVWDALLQQASLDELDQLVRIGGYATRGVDSIQLPATVLKDGPAGFSATLTGGDNGMAYPPAIVLASSWNDELAREMGLAIGEDSLSLGYAGWYAPSMNIHRTPYSGRNFEYFSEDGFISGKMGAAMVDGAQDKGVIVFTKHFAVNDQETNRIGGAMLASEQAVRELYLLPFELTVREGGARGMMASMNRLGPLWTGAHPGLVTETLRGEWGFQGVVETDQASFDVFVYEDLRQGLAAGTDLWLNTDAALWKLPDDQVTPAVQADIVRAAHNVAYAVVNSNAMNGLSAGGELVSVTPLWMWGLIAVDVVVGLAIALIVFLVTRRLIRQRREA</sequence>
<gene>
    <name evidence="5" type="ORF">GCM10022202_32060</name>
</gene>
<keyword evidence="3" id="KW-0812">Transmembrane</keyword>
<dbReference type="Gene3D" id="3.40.50.1700">
    <property type="entry name" value="Glycoside hydrolase family 3 C-terminal domain"/>
    <property type="match status" value="1"/>
</dbReference>
<dbReference type="InterPro" id="IPR002772">
    <property type="entry name" value="Glyco_hydro_3_C"/>
</dbReference>
<comment type="similarity">
    <text evidence="1">Belongs to the glycosyl hydrolase 3 family.</text>
</comment>
<dbReference type="PRINTS" id="PR00133">
    <property type="entry name" value="GLHYDRLASE3"/>
</dbReference>
<accession>A0ABP7BQW6</accession>
<dbReference type="InterPro" id="IPR001764">
    <property type="entry name" value="Glyco_hydro_3_N"/>
</dbReference>
<dbReference type="Proteomes" id="UP001410795">
    <property type="component" value="Unassembled WGS sequence"/>
</dbReference>
<name>A0ABP7BQW6_9MICO</name>
<keyword evidence="6" id="KW-1185">Reference proteome</keyword>
<dbReference type="InterPro" id="IPR013783">
    <property type="entry name" value="Ig-like_fold"/>
</dbReference>
<dbReference type="InterPro" id="IPR036881">
    <property type="entry name" value="Glyco_hydro_3_C_sf"/>
</dbReference>
<dbReference type="Pfam" id="PF14310">
    <property type="entry name" value="Fn3-like"/>
    <property type="match status" value="1"/>
</dbReference>
<dbReference type="EMBL" id="BAAAYV010000025">
    <property type="protein sequence ID" value="GAA3667584.1"/>
    <property type="molecule type" value="Genomic_DNA"/>
</dbReference>
<dbReference type="PANTHER" id="PTHR42715">
    <property type="entry name" value="BETA-GLUCOSIDASE"/>
    <property type="match status" value="1"/>
</dbReference>
<feature type="transmembrane region" description="Helical" evidence="3">
    <location>
        <begin position="21"/>
        <end position="45"/>
    </location>
</feature>
<reference evidence="6" key="1">
    <citation type="journal article" date="2019" name="Int. J. Syst. Evol. Microbiol.">
        <title>The Global Catalogue of Microorganisms (GCM) 10K type strain sequencing project: providing services to taxonomists for standard genome sequencing and annotation.</title>
        <authorList>
            <consortium name="The Broad Institute Genomics Platform"/>
            <consortium name="The Broad Institute Genome Sequencing Center for Infectious Disease"/>
            <person name="Wu L."/>
            <person name="Ma J."/>
        </authorList>
    </citation>
    <scope>NUCLEOTIDE SEQUENCE [LARGE SCALE GENOMIC DNA]</scope>
    <source>
        <strain evidence="6">JCM 16546</strain>
    </source>
</reference>
<dbReference type="GO" id="GO:0016787">
    <property type="term" value="F:hydrolase activity"/>
    <property type="evidence" value="ECO:0007669"/>
    <property type="project" value="UniProtKB-KW"/>
</dbReference>
<evidence type="ECO:0000313" key="6">
    <source>
        <dbReference type="Proteomes" id="UP001410795"/>
    </source>
</evidence>
<keyword evidence="3" id="KW-1133">Transmembrane helix</keyword>
<dbReference type="SUPFAM" id="SSF51445">
    <property type="entry name" value="(Trans)glycosidases"/>
    <property type="match status" value="1"/>
</dbReference>
<keyword evidence="2 5" id="KW-0378">Hydrolase</keyword>
<dbReference type="SUPFAM" id="SSF52279">
    <property type="entry name" value="Beta-D-glucan exohydrolase, C-terminal domain"/>
    <property type="match status" value="1"/>
</dbReference>
<dbReference type="InterPro" id="IPR026891">
    <property type="entry name" value="Fn3-like"/>
</dbReference>
<dbReference type="SMART" id="SM01217">
    <property type="entry name" value="Fn3_like"/>
    <property type="match status" value="1"/>
</dbReference>
<feature type="domain" description="Fibronectin type III-like" evidence="4">
    <location>
        <begin position="420"/>
        <end position="498"/>
    </location>
</feature>
<dbReference type="Pfam" id="PF00933">
    <property type="entry name" value="Glyco_hydro_3"/>
    <property type="match status" value="1"/>
</dbReference>
<comment type="caution">
    <text evidence="5">The sequence shown here is derived from an EMBL/GenBank/DDBJ whole genome shotgun (WGS) entry which is preliminary data.</text>
</comment>
<proteinExistence type="inferred from homology"/>
<dbReference type="Gene3D" id="3.20.20.300">
    <property type="entry name" value="Glycoside hydrolase, family 3, N-terminal domain"/>
    <property type="match status" value="1"/>
</dbReference>
<protein>
    <submittedName>
        <fullName evidence="5">Glycoside hydrolase family 3 protein</fullName>
    </submittedName>
</protein>
<organism evidence="5 6">
    <name type="scientific">Microbacterium marinilacus</name>
    <dbReference type="NCBI Taxonomy" id="415209"/>
    <lineage>
        <taxon>Bacteria</taxon>
        <taxon>Bacillati</taxon>
        <taxon>Actinomycetota</taxon>
        <taxon>Actinomycetes</taxon>
        <taxon>Micrococcales</taxon>
        <taxon>Microbacteriaceae</taxon>
        <taxon>Microbacterium</taxon>
    </lineage>
</organism>
<dbReference type="RefSeq" id="WP_221858226.1">
    <property type="nucleotide sequence ID" value="NZ_BAAAYV010000025.1"/>
</dbReference>
<dbReference type="PANTHER" id="PTHR42715:SF10">
    <property type="entry name" value="BETA-GLUCOSIDASE"/>
    <property type="match status" value="1"/>
</dbReference>